<dbReference type="GO" id="GO:0046872">
    <property type="term" value="F:metal ion binding"/>
    <property type="evidence" value="ECO:0007669"/>
    <property type="project" value="UniProtKB-KW"/>
</dbReference>
<feature type="compositionally biased region" description="Basic and acidic residues" evidence="4">
    <location>
        <begin position="160"/>
        <end position="174"/>
    </location>
</feature>
<dbReference type="PANTHER" id="PTHR16222:SF24">
    <property type="entry name" value="ADP-RIBOSYLHYDROLASE ARH3"/>
    <property type="match status" value="1"/>
</dbReference>
<feature type="binding site" evidence="3">
    <location>
        <position position="463"/>
    </location>
    <ligand>
        <name>Mg(2+)</name>
        <dbReference type="ChEBI" id="CHEBI:18420"/>
        <label>1</label>
    </ligand>
</feature>
<comment type="cofactor">
    <cofactor evidence="3">
        <name>Mg(2+)</name>
        <dbReference type="ChEBI" id="CHEBI:18420"/>
    </cofactor>
    <text evidence="3">Binds 2 magnesium ions per subunit.</text>
</comment>
<gene>
    <name evidence="6" type="ORF">HYN04_12375</name>
</gene>
<keyword evidence="3" id="KW-0460">Magnesium</keyword>
<keyword evidence="7" id="KW-1185">Reference proteome</keyword>
<evidence type="ECO:0000259" key="5">
    <source>
        <dbReference type="PROSITE" id="PS50056"/>
    </source>
</evidence>
<feature type="binding site" evidence="3">
    <location>
        <position position="239"/>
    </location>
    <ligand>
        <name>Mg(2+)</name>
        <dbReference type="ChEBI" id="CHEBI:18420"/>
        <label>1</label>
    </ligand>
</feature>
<protein>
    <submittedName>
        <fullName evidence="6">ADP-ribosyl-(Dinitrogen reductase) hydrolase</fullName>
    </submittedName>
</protein>
<dbReference type="InterPro" id="IPR036705">
    <property type="entry name" value="Ribosyl_crysJ1_sf"/>
</dbReference>
<dbReference type="InterPro" id="IPR005502">
    <property type="entry name" value="Ribosyl_crysJ1"/>
</dbReference>
<feature type="binding site" evidence="3">
    <location>
        <position position="465"/>
    </location>
    <ligand>
        <name>Mg(2+)</name>
        <dbReference type="ChEBI" id="CHEBI:18420"/>
        <label>1</label>
    </ligand>
</feature>
<feature type="domain" description="Tyrosine specific protein phosphatases" evidence="5">
    <location>
        <begin position="119"/>
        <end position="171"/>
    </location>
</feature>
<feature type="region of interest" description="Disordered" evidence="4">
    <location>
        <begin position="160"/>
        <end position="185"/>
    </location>
</feature>
<keyword evidence="2 6" id="KW-0378">Hydrolase</keyword>
<dbReference type="InterPro" id="IPR050792">
    <property type="entry name" value="ADP-ribosylglycohydrolase"/>
</dbReference>
<evidence type="ECO:0000256" key="2">
    <source>
        <dbReference type="ARBA" id="ARBA00022801"/>
    </source>
</evidence>
<dbReference type="GO" id="GO:0016787">
    <property type="term" value="F:hydrolase activity"/>
    <property type="evidence" value="ECO:0007669"/>
    <property type="project" value="UniProtKB-KW"/>
</dbReference>
<dbReference type="SUPFAM" id="SSF101478">
    <property type="entry name" value="ADP-ribosylglycohydrolase"/>
    <property type="match status" value="1"/>
</dbReference>
<dbReference type="KEGG" id="phb:HYN04_12375"/>
<dbReference type="InterPro" id="IPR016130">
    <property type="entry name" value="Tyr_Pase_AS"/>
</dbReference>
<feature type="binding site" evidence="3">
    <location>
        <position position="466"/>
    </location>
    <ligand>
        <name>Mg(2+)</name>
        <dbReference type="ChEBI" id="CHEBI:18420"/>
        <label>1</label>
    </ligand>
</feature>
<dbReference type="Gene3D" id="3.90.190.10">
    <property type="entry name" value="Protein tyrosine phosphatase superfamily"/>
    <property type="match status" value="1"/>
</dbReference>
<evidence type="ECO:0000313" key="6">
    <source>
        <dbReference type="EMBL" id="AWM78476.1"/>
    </source>
</evidence>
<dbReference type="CDD" id="cd14505">
    <property type="entry name" value="CDKN3-like"/>
    <property type="match status" value="1"/>
</dbReference>
<feature type="binding site" evidence="3">
    <location>
        <position position="238"/>
    </location>
    <ligand>
        <name>Mg(2+)</name>
        <dbReference type="ChEBI" id="CHEBI:18420"/>
        <label>1</label>
    </ligand>
</feature>
<evidence type="ECO:0000256" key="1">
    <source>
        <dbReference type="ARBA" id="ARBA00010702"/>
    </source>
</evidence>
<dbReference type="AlphaFoldDB" id="A0A2Z3HW81"/>
<dbReference type="PROSITE" id="PS00383">
    <property type="entry name" value="TYR_PHOSPHATASE_1"/>
    <property type="match status" value="1"/>
</dbReference>
<dbReference type="InterPro" id="IPR029021">
    <property type="entry name" value="Prot-tyrosine_phosphatase-like"/>
</dbReference>
<dbReference type="Proteomes" id="UP000247763">
    <property type="component" value="Chromosome"/>
</dbReference>
<dbReference type="PROSITE" id="PS50056">
    <property type="entry name" value="TYR_PHOSPHATASE_2"/>
    <property type="match status" value="1"/>
</dbReference>
<feature type="binding site" evidence="3">
    <location>
        <position position="237"/>
    </location>
    <ligand>
        <name>Mg(2+)</name>
        <dbReference type="ChEBI" id="CHEBI:18420"/>
        <label>1</label>
    </ligand>
</feature>
<accession>A0A2Z3HW81</accession>
<dbReference type="RefSeq" id="WP_110451042.1">
    <property type="nucleotide sequence ID" value="NZ_CP029479.1"/>
</dbReference>
<proteinExistence type="inferred from homology"/>
<evidence type="ECO:0000256" key="4">
    <source>
        <dbReference type="SAM" id="MobiDB-lite"/>
    </source>
</evidence>
<reference evidence="7" key="1">
    <citation type="submission" date="2018-05" db="EMBL/GenBank/DDBJ databases">
        <title>Genome sequencing of Phenylobacterium sp. HYN0004.</title>
        <authorList>
            <person name="Yi H."/>
            <person name="Baek C."/>
        </authorList>
    </citation>
    <scope>NUCLEOTIDE SEQUENCE [LARGE SCALE GENOMIC DNA]</scope>
    <source>
        <strain evidence="7">HYN0004</strain>
    </source>
</reference>
<organism evidence="6 7">
    <name type="scientific">Phenylobacterium parvum</name>
    <dbReference type="NCBI Taxonomy" id="2201350"/>
    <lineage>
        <taxon>Bacteria</taxon>
        <taxon>Pseudomonadati</taxon>
        <taxon>Pseudomonadota</taxon>
        <taxon>Alphaproteobacteria</taxon>
        <taxon>Caulobacterales</taxon>
        <taxon>Caulobacteraceae</taxon>
        <taxon>Phenylobacterium</taxon>
    </lineage>
</organism>
<dbReference type="InterPro" id="IPR000387">
    <property type="entry name" value="Tyr_Pase_dom"/>
</dbReference>
<dbReference type="SUPFAM" id="SSF52799">
    <property type="entry name" value="(Phosphotyrosine protein) phosphatases II"/>
    <property type="match status" value="1"/>
</dbReference>
<sequence length="508" mass="54826">MIRTSQSHPLRIDSVSAGPGCIGMTLAPGKKGPSHFGSQWDRDLEADLAVIAGWRPTLVVTLMEADEFTLLRTPRLGERVREAGLEWRHLPIRDLKAPDRRFESAWTFAGAEMRDLLVRGGRVLLHCRGGRGRTGLVAARLLAELGEPAEEALRRVRSAREGAVETEPQERHVLSVEPAPEDPERTSRRLACLAAGAVGDALGYSIEFLRRNDITRKFGEQGIMAPETDAAGRILVSDDTQMTLFTAQGLLESAEPTVEARTAAQRRALLDWLETQEGVFRPGRNGLLAHPSLWVRRAPGATCLSALRAGGRGDLVRKINDSKGCGGVMRAAPFGLLPDVSPETAFELGVRGAALTHGHPSGYLPAGALSALVAGLMTGRPLDASWAEVRRLLARQQDAGETLEATDRAVDLAGRERISNAEGIQRLGEGWTGEEALAIALFASFRGEDLVDTLRIAANHDGDSDSTAAIAGNIRGAEEGLYGLPLEWIQGLDVFDPLVEISRRWPTA</sequence>
<dbReference type="Pfam" id="PF03747">
    <property type="entry name" value="ADP_ribosyl_GH"/>
    <property type="match status" value="1"/>
</dbReference>
<dbReference type="Pfam" id="PF22785">
    <property type="entry name" value="Tc-R-P"/>
    <property type="match status" value="1"/>
</dbReference>
<comment type="similarity">
    <text evidence="1">Belongs to the ADP-ribosylglycohydrolase family.</text>
</comment>
<dbReference type="Gene3D" id="1.10.4080.10">
    <property type="entry name" value="ADP-ribosylation/Crystallin J1"/>
    <property type="match status" value="1"/>
</dbReference>
<name>A0A2Z3HW81_9CAUL</name>
<keyword evidence="3" id="KW-0479">Metal-binding</keyword>
<dbReference type="PANTHER" id="PTHR16222">
    <property type="entry name" value="ADP-RIBOSYLGLYCOHYDROLASE"/>
    <property type="match status" value="1"/>
</dbReference>
<dbReference type="EMBL" id="CP029479">
    <property type="protein sequence ID" value="AWM78476.1"/>
    <property type="molecule type" value="Genomic_DNA"/>
</dbReference>
<evidence type="ECO:0000313" key="7">
    <source>
        <dbReference type="Proteomes" id="UP000247763"/>
    </source>
</evidence>
<dbReference type="OrthoDB" id="9806482at2"/>
<evidence type="ECO:0000256" key="3">
    <source>
        <dbReference type="PIRSR" id="PIRSR605502-1"/>
    </source>
</evidence>